<feature type="region of interest" description="Disordered" evidence="4">
    <location>
        <begin position="1"/>
        <end position="26"/>
    </location>
</feature>
<keyword evidence="2 3" id="KW-0802">TPR repeat</keyword>
<dbReference type="SMART" id="SM00028">
    <property type="entry name" value="TPR"/>
    <property type="match status" value="5"/>
</dbReference>
<dbReference type="EMBL" id="JAGTXO010000049">
    <property type="protein sequence ID" value="KAG8458676.1"/>
    <property type="molecule type" value="Genomic_DNA"/>
</dbReference>
<feature type="repeat" description="TPR" evidence="3">
    <location>
        <begin position="108"/>
        <end position="141"/>
    </location>
</feature>
<feature type="compositionally biased region" description="Acidic residues" evidence="4">
    <location>
        <begin position="14"/>
        <end position="26"/>
    </location>
</feature>
<keyword evidence="1" id="KW-0677">Repeat</keyword>
<dbReference type="OMA" id="NIIAMIC"/>
<dbReference type="Proteomes" id="UP000751190">
    <property type="component" value="Unassembled WGS sequence"/>
</dbReference>
<comment type="caution">
    <text evidence="5">The sequence shown here is derived from an EMBL/GenBank/DDBJ whole genome shotgun (WGS) entry which is preliminary data.</text>
</comment>
<evidence type="ECO:0008006" key="7">
    <source>
        <dbReference type="Google" id="ProtNLM"/>
    </source>
</evidence>
<dbReference type="OrthoDB" id="2148418at2759"/>
<evidence type="ECO:0000256" key="2">
    <source>
        <dbReference type="ARBA" id="ARBA00022803"/>
    </source>
</evidence>
<dbReference type="AlphaFoldDB" id="A0A8J6C4W7"/>
<dbReference type="InterPro" id="IPR019734">
    <property type="entry name" value="TPR_rpt"/>
</dbReference>
<name>A0A8J6C4W7_DIALT</name>
<dbReference type="PROSITE" id="PS50005">
    <property type="entry name" value="TPR"/>
    <property type="match status" value="1"/>
</dbReference>
<protein>
    <recommendedName>
        <fullName evidence="7">Kinesin light chain</fullName>
    </recommendedName>
</protein>
<accession>A0A8J6C4W7</accession>
<feature type="region of interest" description="Disordered" evidence="4">
    <location>
        <begin position="297"/>
        <end position="327"/>
    </location>
</feature>
<evidence type="ECO:0000256" key="4">
    <source>
        <dbReference type="SAM" id="MobiDB-lite"/>
    </source>
</evidence>
<dbReference type="PANTHER" id="PTHR45641:SF19">
    <property type="entry name" value="NEPHROCYSTIN-3"/>
    <property type="match status" value="1"/>
</dbReference>
<sequence>MRAERQAGGGTEPPADDEEETALEEQAAELQHAGLTEEALDCLEEAVRVRRGKGARADSPRLRRALRTVADLCNSLAMQRLSLNEYDDAKALLRRAEGISEPGSSVRAITYNNLACVHRRQGHLRTALQFLTRALEIESTLSDAHNPSDTHLNICAIQSQLGRHELALEHAQAALVMLHDELFDDARSTLDGTQPFPPLAERMSVLAIAYHNMGVEQEFLARWEAALLSYKRAMQLARLHVGEGHAVTLTLAQAYASARRNIERKLHEREQKRAGRPLLGASASARGGLAAPLVGGSASGRSAAGSAQRSTPARAPAARARPASAAPALRARDLLDAPVAVGLGAR</sequence>
<dbReference type="PANTHER" id="PTHR45641">
    <property type="entry name" value="TETRATRICOPEPTIDE REPEAT PROTEIN (AFU_ORTHOLOGUE AFUA_6G03870)"/>
    <property type="match status" value="1"/>
</dbReference>
<dbReference type="SUPFAM" id="SSF48452">
    <property type="entry name" value="TPR-like"/>
    <property type="match status" value="1"/>
</dbReference>
<organism evidence="5 6">
    <name type="scientific">Diacronema lutheri</name>
    <name type="common">Unicellular marine alga</name>
    <name type="synonym">Monochrysis lutheri</name>
    <dbReference type="NCBI Taxonomy" id="2081491"/>
    <lineage>
        <taxon>Eukaryota</taxon>
        <taxon>Haptista</taxon>
        <taxon>Haptophyta</taxon>
        <taxon>Pavlovophyceae</taxon>
        <taxon>Pavlovales</taxon>
        <taxon>Pavlovaceae</taxon>
        <taxon>Diacronema</taxon>
    </lineage>
</organism>
<proteinExistence type="predicted"/>
<evidence type="ECO:0000256" key="3">
    <source>
        <dbReference type="PROSITE-ProRule" id="PRU00339"/>
    </source>
</evidence>
<keyword evidence="6" id="KW-1185">Reference proteome</keyword>
<gene>
    <name evidence="5" type="ORF">KFE25_008473</name>
</gene>
<evidence type="ECO:0000256" key="1">
    <source>
        <dbReference type="ARBA" id="ARBA00022737"/>
    </source>
</evidence>
<dbReference type="Pfam" id="PF13424">
    <property type="entry name" value="TPR_12"/>
    <property type="match status" value="1"/>
</dbReference>
<dbReference type="InterPro" id="IPR011990">
    <property type="entry name" value="TPR-like_helical_dom_sf"/>
</dbReference>
<evidence type="ECO:0000313" key="5">
    <source>
        <dbReference type="EMBL" id="KAG8458676.1"/>
    </source>
</evidence>
<dbReference type="Gene3D" id="1.25.40.10">
    <property type="entry name" value="Tetratricopeptide repeat domain"/>
    <property type="match status" value="2"/>
</dbReference>
<evidence type="ECO:0000313" key="6">
    <source>
        <dbReference type="Proteomes" id="UP000751190"/>
    </source>
</evidence>
<reference evidence="5" key="1">
    <citation type="submission" date="2021-05" db="EMBL/GenBank/DDBJ databases">
        <title>The genome of the haptophyte Pavlova lutheri (Diacronema luteri, Pavlovales) - a model for lipid biosynthesis in eukaryotic algae.</title>
        <authorList>
            <person name="Hulatt C.J."/>
            <person name="Posewitz M.C."/>
        </authorList>
    </citation>
    <scope>NUCLEOTIDE SEQUENCE</scope>
    <source>
        <strain evidence="5">NIVA-4/92</strain>
    </source>
</reference>